<dbReference type="InterPro" id="IPR001357">
    <property type="entry name" value="BRCT_dom"/>
</dbReference>
<gene>
    <name evidence="3" type="ORF">BdWA1_000846</name>
</gene>
<dbReference type="InterPro" id="IPR001126">
    <property type="entry name" value="UmuC"/>
</dbReference>
<dbReference type="GO" id="GO:0006281">
    <property type="term" value="P:DNA repair"/>
    <property type="evidence" value="ECO:0007669"/>
    <property type="project" value="InterPro"/>
</dbReference>
<dbReference type="SUPFAM" id="SSF56672">
    <property type="entry name" value="DNA/RNA polymerases"/>
    <property type="match status" value="1"/>
</dbReference>
<dbReference type="PANTHER" id="PTHR45990:SF1">
    <property type="entry name" value="DNA REPAIR PROTEIN REV1"/>
    <property type="match status" value="1"/>
</dbReference>
<protein>
    <submittedName>
        <fullName evidence="3">Bifunctional Reverse transcriptase-Diguanylate cyclase domain/BRCT domain superfamily/BRCT domain/DNA-RNA polymerase superfamily/UmuC domain</fullName>
    </submittedName>
</protein>
<keyword evidence="4" id="KW-1185">Reference proteome</keyword>
<name>A0AAD9UQ71_9APIC</name>
<evidence type="ECO:0000259" key="2">
    <source>
        <dbReference type="PROSITE" id="PS50173"/>
    </source>
</evidence>
<keyword evidence="3" id="KW-0808">Transferase</keyword>
<feature type="domain" description="UmuC" evidence="2">
    <location>
        <begin position="200"/>
        <end position="395"/>
    </location>
</feature>
<evidence type="ECO:0000313" key="3">
    <source>
        <dbReference type="EMBL" id="KAK2197843.1"/>
    </source>
</evidence>
<sequence>MDRVRFGGGGSIGAYMQRRSAGVAQHLARLAPHDATLDIFRGCTFYLDGYIQPRSLVESVREPVGELVREPVGGDPAHDLGLLIIACGGRVDIAQSNNVTHYIIESVALGCTKWWRLRLKNEIKSGPFIVTPQYVYDSWDAKIRLDEAKYIPQSLRNPSIKVGLDTYFKKSRLHLLGRYKGQMAIKYNLKPLNPTNACTFIHLDMDQFFVSVALRHAPHLKSEPVAVSYGTGASSCSEIATCNYEARKYGVTKGMWVRTALHLCPQLKFVPYRLDEITSVAQAALETAIAIAGRQIYCQSCDEFTIQVECPSHSKLMELVKRLKDACASATGCPLSIGVASNVLVAKLACTLSKRVRYQSAPLLPGCSIDDNICHVHCAQQFMDAVPIDMVPAIPANIVKVLNENKIKTCGDLHAVPHLATLVGKRQSEVLLQISTGTFIDPRAIANAQKPR</sequence>
<accession>A0AAD9UQ71</accession>
<proteinExistence type="predicted"/>
<dbReference type="GO" id="GO:0070987">
    <property type="term" value="P:error-free translesion synthesis"/>
    <property type="evidence" value="ECO:0007669"/>
    <property type="project" value="TreeGrafter"/>
</dbReference>
<evidence type="ECO:0000259" key="1">
    <source>
        <dbReference type="PROSITE" id="PS50172"/>
    </source>
</evidence>
<dbReference type="RefSeq" id="XP_067804685.1">
    <property type="nucleotide sequence ID" value="XM_067945894.1"/>
</dbReference>
<dbReference type="InterPro" id="IPR036420">
    <property type="entry name" value="BRCT_dom_sf"/>
</dbReference>
<dbReference type="GO" id="GO:0003964">
    <property type="term" value="F:RNA-directed DNA polymerase activity"/>
    <property type="evidence" value="ECO:0007669"/>
    <property type="project" value="UniProtKB-KW"/>
</dbReference>
<reference evidence="3" key="1">
    <citation type="journal article" date="2023" name="Nat. Microbiol.">
        <title>Babesia duncani multi-omics identifies virulence factors and drug targets.</title>
        <authorList>
            <person name="Singh P."/>
            <person name="Lonardi S."/>
            <person name="Liang Q."/>
            <person name="Vydyam P."/>
            <person name="Khabirova E."/>
            <person name="Fang T."/>
            <person name="Gihaz S."/>
            <person name="Thekkiniath J."/>
            <person name="Munshi M."/>
            <person name="Abel S."/>
            <person name="Ciampossin L."/>
            <person name="Batugedara G."/>
            <person name="Gupta M."/>
            <person name="Lu X.M."/>
            <person name="Lenz T."/>
            <person name="Chakravarty S."/>
            <person name="Cornillot E."/>
            <person name="Hu Y."/>
            <person name="Ma W."/>
            <person name="Gonzalez L.M."/>
            <person name="Sanchez S."/>
            <person name="Estrada K."/>
            <person name="Sanchez-Flores A."/>
            <person name="Montero E."/>
            <person name="Harb O.S."/>
            <person name="Le Roch K.G."/>
            <person name="Mamoun C.B."/>
        </authorList>
    </citation>
    <scope>NUCLEOTIDE SEQUENCE</scope>
    <source>
        <strain evidence="3">WA1</strain>
    </source>
</reference>
<feature type="domain" description="BRCT" evidence="1">
    <location>
        <begin position="35"/>
        <end position="152"/>
    </location>
</feature>
<dbReference type="PROSITE" id="PS50173">
    <property type="entry name" value="UMUC"/>
    <property type="match status" value="1"/>
</dbReference>
<evidence type="ECO:0000313" key="4">
    <source>
        <dbReference type="Proteomes" id="UP001214638"/>
    </source>
</evidence>
<dbReference type="Pfam" id="PF00817">
    <property type="entry name" value="IMS"/>
    <property type="match status" value="1"/>
</dbReference>
<dbReference type="InterPro" id="IPR043128">
    <property type="entry name" value="Rev_trsase/Diguanyl_cyclase"/>
</dbReference>
<dbReference type="GO" id="GO:0042276">
    <property type="term" value="P:error-prone translesion synthesis"/>
    <property type="evidence" value="ECO:0007669"/>
    <property type="project" value="TreeGrafter"/>
</dbReference>
<keyword evidence="3" id="KW-0548">Nucleotidyltransferase</keyword>
<dbReference type="AlphaFoldDB" id="A0AAD9UQ71"/>
<dbReference type="KEGG" id="bdw:94335144"/>
<dbReference type="GO" id="GO:0017125">
    <property type="term" value="F:deoxycytidyl transferase activity"/>
    <property type="evidence" value="ECO:0007669"/>
    <property type="project" value="TreeGrafter"/>
</dbReference>
<dbReference type="SMART" id="SM00292">
    <property type="entry name" value="BRCT"/>
    <property type="match status" value="1"/>
</dbReference>
<dbReference type="Gene3D" id="3.40.50.10190">
    <property type="entry name" value="BRCT domain"/>
    <property type="match status" value="1"/>
</dbReference>
<dbReference type="Proteomes" id="UP001214638">
    <property type="component" value="Unassembled WGS sequence"/>
</dbReference>
<dbReference type="EMBL" id="JALLKP010000001">
    <property type="protein sequence ID" value="KAK2197843.1"/>
    <property type="molecule type" value="Genomic_DNA"/>
</dbReference>
<comment type="caution">
    <text evidence="3">The sequence shown here is derived from an EMBL/GenBank/DDBJ whole genome shotgun (WGS) entry which is preliminary data.</text>
</comment>
<dbReference type="InterPro" id="IPR043502">
    <property type="entry name" value="DNA/RNA_pol_sf"/>
</dbReference>
<dbReference type="PANTHER" id="PTHR45990">
    <property type="entry name" value="DNA REPAIR PROTEIN REV1"/>
    <property type="match status" value="1"/>
</dbReference>
<dbReference type="GO" id="GO:0005634">
    <property type="term" value="C:nucleus"/>
    <property type="evidence" value="ECO:0007669"/>
    <property type="project" value="TreeGrafter"/>
</dbReference>
<dbReference type="GeneID" id="94335144"/>
<dbReference type="Gene3D" id="3.30.70.270">
    <property type="match status" value="1"/>
</dbReference>
<dbReference type="Gene3D" id="3.40.1170.60">
    <property type="match status" value="1"/>
</dbReference>
<dbReference type="SUPFAM" id="SSF52113">
    <property type="entry name" value="BRCT domain"/>
    <property type="match status" value="1"/>
</dbReference>
<organism evidence="3 4">
    <name type="scientific">Babesia duncani</name>
    <dbReference type="NCBI Taxonomy" id="323732"/>
    <lineage>
        <taxon>Eukaryota</taxon>
        <taxon>Sar</taxon>
        <taxon>Alveolata</taxon>
        <taxon>Apicomplexa</taxon>
        <taxon>Aconoidasida</taxon>
        <taxon>Piroplasmida</taxon>
        <taxon>Babesiidae</taxon>
        <taxon>Babesia</taxon>
    </lineage>
</organism>
<keyword evidence="3" id="KW-0695">RNA-directed DNA polymerase</keyword>
<dbReference type="PROSITE" id="PS50172">
    <property type="entry name" value="BRCT"/>
    <property type="match status" value="1"/>
</dbReference>
<dbReference type="GO" id="GO:0003887">
    <property type="term" value="F:DNA-directed DNA polymerase activity"/>
    <property type="evidence" value="ECO:0007669"/>
    <property type="project" value="TreeGrafter"/>
</dbReference>